<comment type="caution">
    <text evidence="1">The sequence shown here is derived from an EMBL/GenBank/DDBJ whole genome shotgun (WGS) entry which is preliminary data.</text>
</comment>
<evidence type="ECO:0000313" key="1">
    <source>
        <dbReference type="EMBL" id="GAH88865.1"/>
    </source>
</evidence>
<reference evidence="1" key="1">
    <citation type="journal article" date="2014" name="Front. Microbiol.">
        <title>High frequency of phylogenetically diverse reductive dehalogenase-homologous genes in deep subseafloor sedimentary metagenomes.</title>
        <authorList>
            <person name="Kawai M."/>
            <person name="Futagami T."/>
            <person name="Toyoda A."/>
            <person name="Takaki Y."/>
            <person name="Nishi S."/>
            <person name="Hori S."/>
            <person name="Arai W."/>
            <person name="Tsubouchi T."/>
            <person name="Morono Y."/>
            <person name="Uchiyama I."/>
            <person name="Ito T."/>
            <person name="Fujiyama A."/>
            <person name="Inagaki F."/>
            <person name="Takami H."/>
        </authorList>
    </citation>
    <scope>NUCLEOTIDE SEQUENCE</scope>
    <source>
        <strain evidence="1">Expedition CK06-06</strain>
    </source>
</reference>
<organism evidence="1">
    <name type="scientific">marine sediment metagenome</name>
    <dbReference type="NCBI Taxonomy" id="412755"/>
    <lineage>
        <taxon>unclassified sequences</taxon>
        <taxon>metagenomes</taxon>
        <taxon>ecological metagenomes</taxon>
    </lineage>
</organism>
<sequence length="43" mass="4834">ISPMFFSQCRVVRSEGGRVPCDFNGLFHEPVLQADVPINKTIQ</sequence>
<dbReference type="AlphaFoldDB" id="X1K5E3"/>
<proteinExistence type="predicted"/>
<gene>
    <name evidence="1" type="ORF">S03H2_56645</name>
</gene>
<name>X1K5E3_9ZZZZ</name>
<accession>X1K5E3</accession>
<protein>
    <submittedName>
        <fullName evidence="1">Uncharacterized protein</fullName>
    </submittedName>
</protein>
<dbReference type="EMBL" id="BARU01036256">
    <property type="protein sequence ID" value="GAH88865.1"/>
    <property type="molecule type" value="Genomic_DNA"/>
</dbReference>
<feature type="non-terminal residue" evidence="1">
    <location>
        <position position="1"/>
    </location>
</feature>